<proteinExistence type="predicted"/>
<sequence length="406" mass="44781">MTALPAELPNRLSNSPTIKSAYLICLQFEQSAKTHPDPKRLIYARLLGYLMLAGPSDGACVAVAREVLSCADDDALALNGKMYYDHYIYAFKKVKCRTPIPSRHISPPSFDTRKAMITGMLVEVPQSHRDAKKNALIRDGFRCVVTGFYEKSMVENNKELEKLSDEEGWTLNATDCAHIFAESDMPDANEGSNKHHYAASLWAVMDRFGYQRIPSDLNGNNIHRLENVLTLDVGVRCLFDELKLWFEPTDTSNTYKLTSPSPRYIAQHYKTSVTFTTPDPEKLPLPSPEYLSIHAACAKVAHLSGAGQHIDKVLRELEDTKVLSKDGSSAEALEHALLPTNLLCIVTNPKAKTDVLGTRAPPSPTLSAIDTLTLVEVSDCILSDAVDLQHAFAPVRLAASADAKQL</sequence>
<dbReference type="InterPro" id="IPR003615">
    <property type="entry name" value="HNH_nuc"/>
</dbReference>
<dbReference type="EMBL" id="JAACJP010000020">
    <property type="protein sequence ID" value="KAF5378312.1"/>
    <property type="molecule type" value="Genomic_DNA"/>
</dbReference>
<protein>
    <recommendedName>
        <fullName evidence="1">HNH nuclease domain-containing protein</fullName>
    </recommendedName>
</protein>
<dbReference type="Pfam" id="PF13391">
    <property type="entry name" value="HNH_2"/>
    <property type="match status" value="1"/>
</dbReference>
<accession>A0A8H5H7S7</accession>
<evidence type="ECO:0000259" key="1">
    <source>
        <dbReference type="Pfam" id="PF13391"/>
    </source>
</evidence>
<organism evidence="2 3">
    <name type="scientific">Tricholomella constricta</name>
    <dbReference type="NCBI Taxonomy" id="117010"/>
    <lineage>
        <taxon>Eukaryota</taxon>
        <taxon>Fungi</taxon>
        <taxon>Dikarya</taxon>
        <taxon>Basidiomycota</taxon>
        <taxon>Agaricomycotina</taxon>
        <taxon>Agaricomycetes</taxon>
        <taxon>Agaricomycetidae</taxon>
        <taxon>Agaricales</taxon>
        <taxon>Tricholomatineae</taxon>
        <taxon>Lyophyllaceae</taxon>
        <taxon>Tricholomella</taxon>
    </lineage>
</organism>
<dbReference type="Proteomes" id="UP000565441">
    <property type="component" value="Unassembled WGS sequence"/>
</dbReference>
<comment type="caution">
    <text evidence="2">The sequence shown here is derived from an EMBL/GenBank/DDBJ whole genome shotgun (WGS) entry which is preliminary data.</text>
</comment>
<evidence type="ECO:0000313" key="3">
    <source>
        <dbReference type="Proteomes" id="UP000565441"/>
    </source>
</evidence>
<keyword evidence="3" id="KW-1185">Reference proteome</keyword>
<gene>
    <name evidence="2" type="ORF">D9615_008803</name>
</gene>
<feature type="domain" description="HNH nuclease" evidence="1">
    <location>
        <begin position="143"/>
        <end position="243"/>
    </location>
</feature>
<reference evidence="2 3" key="1">
    <citation type="journal article" date="2020" name="ISME J.">
        <title>Uncovering the hidden diversity of litter-decomposition mechanisms in mushroom-forming fungi.</title>
        <authorList>
            <person name="Floudas D."/>
            <person name="Bentzer J."/>
            <person name="Ahren D."/>
            <person name="Johansson T."/>
            <person name="Persson P."/>
            <person name="Tunlid A."/>
        </authorList>
    </citation>
    <scope>NUCLEOTIDE SEQUENCE [LARGE SCALE GENOMIC DNA]</scope>
    <source>
        <strain evidence="2 3">CBS 661.87</strain>
    </source>
</reference>
<evidence type="ECO:0000313" key="2">
    <source>
        <dbReference type="EMBL" id="KAF5378312.1"/>
    </source>
</evidence>
<dbReference type="OrthoDB" id="2104739at2759"/>
<dbReference type="AlphaFoldDB" id="A0A8H5H7S7"/>
<name>A0A8H5H7S7_9AGAR</name>